<dbReference type="AlphaFoldDB" id="A0A1I2N5P9"/>
<evidence type="ECO:0000313" key="2">
    <source>
        <dbReference type="Proteomes" id="UP000198752"/>
    </source>
</evidence>
<dbReference type="RefSeq" id="WP_093669139.1">
    <property type="nucleotide sequence ID" value="NZ_FOOY01000003.1"/>
</dbReference>
<evidence type="ECO:0000313" key="1">
    <source>
        <dbReference type="EMBL" id="SFF96731.1"/>
    </source>
</evidence>
<evidence type="ECO:0008006" key="3">
    <source>
        <dbReference type="Google" id="ProtNLM"/>
    </source>
</evidence>
<proteinExistence type="predicted"/>
<dbReference type="EMBL" id="FOOY01000003">
    <property type="protein sequence ID" value="SFF96731.1"/>
    <property type="molecule type" value="Genomic_DNA"/>
</dbReference>
<organism evidence="1 2">
    <name type="scientific">Sporolactobacillus nakayamae</name>
    <dbReference type="NCBI Taxonomy" id="269670"/>
    <lineage>
        <taxon>Bacteria</taxon>
        <taxon>Bacillati</taxon>
        <taxon>Bacillota</taxon>
        <taxon>Bacilli</taxon>
        <taxon>Bacillales</taxon>
        <taxon>Sporolactobacillaceae</taxon>
        <taxon>Sporolactobacillus</taxon>
    </lineage>
</organism>
<keyword evidence="2" id="KW-1185">Reference proteome</keyword>
<dbReference type="STRING" id="269670.SAMN02982927_00181"/>
<dbReference type="OrthoDB" id="573482at2"/>
<protein>
    <recommendedName>
        <fullName evidence="3">Rubrerythrin</fullName>
    </recommendedName>
</protein>
<name>A0A1I2N5P9_9BACL</name>
<dbReference type="Proteomes" id="UP000198752">
    <property type="component" value="Unassembled WGS sequence"/>
</dbReference>
<gene>
    <name evidence="1" type="ORF">SAMN02982927_00181</name>
</gene>
<reference evidence="2" key="1">
    <citation type="submission" date="2016-10" db="EMBL/GenBank/DDBJ databases">
        <authorList>
            <person name="Varghese N."/>
            <person name="Submissions S."/>
        </authorList>
    </citation>
    <scope>NUCLEOTIDE SEQUENCE [LARGE SCALE GENOMIC DNA]</scope>
    <source>
        <strain evidence="2">ATCC 700379</strain>
    </source>
</reference>
<accession>A0A1I2N5P9</accession>
<sequence>MTNGNEQKARILERMRTAINQERLVGACLSSLIDETKTLRGRQKIGELRNDSVSLEKDLLDLYETLSGNRLSIESDGTDMRPSTYLEGLRYCIESKLNAAEYNQRSADLTQISHMKSCFYRIALDELRHASWLQYYYSLYK</sequence>